<comment type="similarity">
    <text evidence="1 5">Belongs to the LysR transcriptional regulatory family.</text>
</comment>
<dbReference type="SUPFAM" id="SSF46785">
    <property type="entry name" value="Winged helix' DNA-binding domain"/>
    <property type="match status" value="1"/>
</dbReference>
<dbReference type="Proteomes" id="UP000615796">
    <property type="component" value="Unassembled WGS sequence"/>
</dbReference>
<dbReference type="InterPro" id="IPR005119">
    <property type="entry name" value="LysR_subst-bd"/>
</dbReference>
<keyword evidence="2 5" id="KW-0805">Transcription regulation</keyword>
<dbReference type="SUPFAM" id="SSF53850">
    <property type="entry name" value="Periplasmic binding protein-like II"/>
    <property type="match status" value="1"/>
</dbReference>
<comment type="subunit">
    <text evidence="5">Homodimer.</text>
</comment>
<dbReference type="RefSeq" id="WP_187025012.1">
    <property type="nucleotide sequence ID" value="NZ_CP101482.1"/>
</dbReference>
<dbReference type="PANTHER" id="PTHR30579">
    <property type="entry name" value="TRANSCRIPTIONAL REGULATOR"/>
    <property type="match status" value="1"/>
</dbReference>
<dbReference type="InterPro" id="IPR036390">
    <property type="entry name" value="WH_DNA-bd_sf"/>
</dbReference>
<dbReference type="AlphaFoldDB" id="A0A9X0R4J8"/>
<keyword evidence="4 5" id="KW-0804">Transcription</keyword>
<feature type="domain" description="HTH lysR-type" evidence="6">
    <location>
        <begin position="4"/>
        <end position="60"/>
    </location>
</feature>
<dbReference type="InterPro" id="IPR023490">
    <property type="entry name" value="ArgP_gammaproteobact"/>
</dbReference>
<dbReference type="GO" id="GO:0043565">
    <property type="term" value="F:sequence-specific DNA binding"/>
    <property type="evidence" value="ECO:0007669"/>
    <property type="project" value="UniProtKB-ARBA"/>
</dbReference>
<dbReference type="InterPro" id="IPR000847">
    <property type="entry name" value="LysR_HTH_N"/>
</dbReference>
<proteinExistence type="inferred from homology"/>
<protein>
    <recommendedName>
        <fullName evidence="5">HTH-type transcriptional regulator ArgP</fullName>
    </recommendedName>
</protein>
<dbReference type="HAMAP" id="MF_00513">
    <property type="entry name" value="HTH_type_ArgP"/>
    <property type="match status" value="1"/>
</dbReference>
<dbReference type="PANTHER" id="PTHR30579:SF2">
    <property type="entry name" value="HTH-TYPE TRANSCRIPTIONAL REGULATOR ARGP"/>
    <property type="match status" value="1"/>
</dbReference>
<gene>
    <name evidence="5" type="primary">argP</name>
    <name evidence="7" type="ORF">H8Q88_00485</name>
</gene>
<dbReference type="InterPro" id="IPR050176">
    <property type="entry name" value="LTTR"/>
</dbReference>
<name>A0A9X0R4J8_VIBME</name>
<dbReference type="Pfam" id="PF00126">
    <property type="entry name" value="HTH_1"/>
    <property type="match status" value="1"/>
</dbReference>
<dbReference type="FunFam" id="1.10.10.10:FF:000061">
    <property type="entry name" value="HTH-type transcriptional regulator ArgP"/>
    <property type="match status" value="1"/>
</dbReference>
<evidence type="ECO:0000256" key="2">
    <source>
        <dbReference type="ARBA" id="ARBA00023015"/>
    </source>
</evidence>
<dbReference type="NCBIfam" id="NF009888">
    <property type="entry name" value="PRK13348.1"/>
    <property type="match status" value="1"/>
</dbReference>
<dbReference type="InterPro" id="IPR036388">
    <property type="entry name" value="WH-like_DNA-bd_sf"/>
</dbReference>
<evidence type="ECO:0000256" key="3">
    <source>
        <dbReference type="ARBA" id="ARBA00023125"/>
    </source>
</evidence>
<dbReference type="InterPro" id="IPR017685">
    <property type="entry name" value="ArgP"/>
</dbReference>
<dbReference type="Gene3D" id="1.10.10.10">
    <property type="entry name" value="Winged helix-like DNA-binding domain superfamily/Winged helix DNA-binding domain"/>
    <property type="match status" value="1"/>
</dbReference>
<dbReference type="GO" id="GO:0003700">
    <property type="term" value="F:DNA-binding transcription factor activity"/>
    <property type="evidence" value="ECO:0007669"/>
    <property type="project" value="UniProtKB-UniRule"/>
</dbReference>
<evidence type="ECO:0000256" key="5">
    <source>
        <dbReference type="HAMAP-Rule" id="MF_00513"/>
    </source>
</evidence>
<evidence type="ECO:0000313" key="7">
    <source>
        <dbReference type="EMBL" id="MBC5849442.1"/>
    </source>
</evidence>
<dbReference type="NCBIfam" id="NF002964">
    <property type="entry name" value="PRK03635.1"/>
    <property type="match status" value="1"/>
</dbReference>
<dbReference type="Pfam" id="PF03466">
    <property type="entry name" value="LysR_substrate"/>
    <property type="match status" value="1"/>
</dbReference>
<keyword evidence="3 5" id="KW-0238">DNA-binding</keyword>
<dbReference type="PRINTS" id="PR00039">
    <property type="entry name" value="HTHLYSR"/>
</dbReference>
<evidence type="ECO:0000259" key="6">
    <source>
        <dbReference type="PROSITE" id="PS50931"/>
    </source>
</evidence>
<organism evidence="7 8">
    <name type="scientific">Vibrio metschnikovii</name>
    <dbReference type="NCBI Taxonomy" id="28172"/>
    <lineage>
        <taxon>Bacteria</taxon>
        <taxon>Pseudomonadati</taxon>
        <taxon>Pseudomonadota</taxon>
        <taxon>Gammaproteobacteria</taxon>
        <taxon>Vibrionales</taxon>
        <taxon>Vibrionaceae</taxon>
        <taxon>Vibrio</taxon>
    </lineage>
</organism>
<evidence type="ECO:0000313" key="8">
    <source>
        <dbReference type="Proteomes" id="UP000615796"/>
    </source>
</evidence>
<evidence type="ECO:0000256" key="1">
    <source>
        <dbReference type="ARBA" id="ARBA00009437"/>
    </source>
</evidence>
<accession>A0A9X0R4J8</accession>
<comment type="function">
    <text evidence="5">Controls the transcription of genes involved in arginine and lysine metabolism.</text>
</comment>
<comment type="caution">
    <text evidence="7">The sequence shown here is derived from an EMBL/GenBank/DDBJ whole genome shotgun (WGS) entry which is preliminary data.</text>
</comment>
<sequence length="298" mass="33147">MRGLDYKWIEALDAVLQYGGFERAAEKLCISQSAVSQRIKQLEKFIAQPALVRSAPPKPTLIGKKLLGLYRRVLLLEQETMPELLNDTSARPVTLSIATNADSLASWVIPALQPIMSKENVAFQFSILDESRSIEKMKNGEVVGAISLDDQPLPGCRAEYLGKMDYLCVASPSFMTRYFSNGVNAQTLLHAPSVSFDMQDSQHKQFLKQHFAVQSEMRINHKVGSSEAFVAFAKAGLAYCLIPRLQIAEELAKGELVEVTPGQTVTNVIYWHHWLLETGILAQLSTGIVNYARTHLPQ</sequence>
<evidence type="ECO:0000256" key="4">
    <source>
        <dbReference type="ARBA" id="ARBA00023163"/>
    </source>
</evidence>
<dbReference type="PROSITE" id="PS50931">
    <property type="entry name" value="HTH_LYSR"/>
    <property type="match status" value="1"/>
</dbReference>
<dbReference type="Gene3D" id="3.40.190.290">
    <property type="match status" value="1"/>
</dbReference>
<dbReference type="EMBL" id="JACRUP010000001">
    <property type="protein sequence ID" value="MBC5849442.1"/>
    <property type="molecule type" value="Genomic_DNA"/>
</dbReference>
<keyword evidence="8" id="KW-1185">Reference proteome</keyword>
<reference evidence="7" key="1">
    <citation type="submission" date="2020-08" db="EMBL/GenBank/DDBJ databases">
        <title>Genome Sequencing and Pan-Genome Analysis of Migratory bird Vibrio Strains, Inner Mongolia.</title>
        <authorList>
            <person name="Zheng L."/>
        </authorList>
    </citation>
    <scope>NUCLEOTIDE SEQUENCE</scope>
    <source>
        <strain evidence="7">M13F</strain>
    </source>
</reference>
<dbReference type="NCBIfam" id="TIGR03298">
    <property type="entry name" value="argP"/>
    <property type="match status" value="1"/>
</dbReference>